<dbReference type="KEGG" id="tet:TTHERM_00925450"/>
<sequence>MALPLIISSIPLITSNYDHTEPLKDVMCFLIVKSYDKGSYDTTGMVLKIVLSFIPFVTTIFLELFFVLRVLYQFYKNKDQIYLVNIKSLILYPSILIISWIWIMFERFYELATDGDQINWLNQFDLQLGVLNGFFNSIVYGFLSINLCPKREKQEIKLIESEKTPYSDSISGFWSIDEGGEAMNE</sequence>
<evidence type="ECO:0000256" key="4">
    <source>
        <dbReference type="ARBA" id="ARBA00023136"/>
    </source>
</evidence>
<dbReference type="RefSeq" id="XP_001031162.2">
    <property type="nucleotide sequence ID" value="XM_001031162.2"/>
</dbReference>
<feature type="transmembrane region" description="Helical" evidence="5">
    <location>
        <begin position="89"/>
        <end position="109"/>
    </location>
</feature>
<reference evidence="7" key="1">
    <citation type="journal article" date="2006" name="PLoS Biol.">
        <title>Macronuclear genome sequence of the ciliate Tetrahymena thermophila, a model eukaryote.</title>
        <authorList>
            <person name="Eisen J.A."/>
            <person name="Coyne R.S."/>
            <person name="Wu M."/>
            <person name="Wu D."/>
            <person name="Thiagarajan M."/>
            <person name="Wortman J.R."/>
            <person name="Badger J.H."/>
            <person name="Ren Q."/>
            <person name="Amedeo P."/>
            <person name="Jones K.M."/>
            <person name="Tallon L.J."/>
            <person name="Delcher A.L."/>
            <person name="Salzberg S.L."/>
            <person name="Silva J.C."/>
            <person name="Haas B.J."/>
            <person name="Majoros W.H."/>
            <person name="Farzad M."/>
            <person name="Carlton J.M."/>
            <person name="Smith R.K. Jr."/>
            <person name="Garg J."/>
            <person name="Pearlman R.E."/>
            <person name="Karrer K.M."/>
            <person name="Sun L."/>
            <person name="Manning G."/>
            <person name="Elde N.C."/>
            <person name="Turkewitz A.P."/>
            <person name="Asai D.J."/>
            <person name="Wilkes D.E."/>
            <person name="Wang Y."/>
            <person name="Cai H."/>
            <person name="Collins K."/>
            <person name="Stewart B.A."/>
            <person name="Lee S.R."/>
            <person name="Wilamowska K."/>
            <person name="Weinberg Z."/>
            <person name="Ruzzo W.L."/>
            <person name="Wloga D."/>
            <person name="Gaertig J."/>
            <person name="Frankel J."/>
            <person name="Tsao C.-C."/>
            <person name="Gorovsky M.A."/>
            <person name="Keeling P.J."/>
            <person name="Waller R.F."/>
            <person name="Patron N.J."/>
            <person name="Cherry J.M."/>
            <person name="Stover N.A."/>
            <person name="Krieger C.J."/>
            <person name="del Toro C."/>
            <person name="Ryder H.F."/>
            <person name="Williamson S.C."/>
            <person name="Barbeau R.A."/>
            <person name="Hamilton E.P."/>
            <person name="Orias E."/>
        </authorList>
    </citation>
    <scope>NUCLEOTIDE SEQUENCE [LARGE SCALE GENOMIC DNA]</scope>
    <source>
        <strain evidence="7">SB210</strain>
    </source>
</reference>
<dbReference type="PRINTS" id="PR02001">
    <property type="entry name" value="GCR1CAMPR"/>
</dbReference>
<dbReference type="PANTHER" id="PTHR23112:SF0">
    <property type="entry name" value="TRANSMEMBRANE PROTEIN 116"/>
    <property type="match status" value="1"/>
</dbReference>
<name>Q22E13_TETTS</name>
<dbReference type="Proteomes" id="UP000009168">
    <property type="component" value="Unassembled WGS sequence"/>
</dbReference>
<evidence type="ECO:0000313" key="6">
    <source>
        <dbReference type="EMBL" id="EAR83499.2"/>
    </source>
</evidence>
<evidence type="ECO:0000256" key="3">
    <source>
        <dbReference type="ARBA" id="ARBA00022989"/>
    </source>
</evidence>
<evidence type="ECO:0000256" key="1">
    <source>
        <dbReference type="ARBA" id="ARBA00004141"/>
    </source>
</evidence>
<organism evidence="6 7">
    <name type="scientific">Tetrahymena thermophila (strain SB210)</name>
    <dbReference type="NCBI Taxonomy" id="312017"/>
    <lineage>
        <taxon>Eukaryota</taxon>
        <taxon>Sar</taxon>
        <taxon>Alveolata</taxon>
        <taxon>Ciliophora</taxon>
        <taxon>Intramacronucleata</taxon>
        <taxon>Oligohymenophorea</taxon>
        <taxon>Hymenostomatida</taxon>
        <taxon>Tetrahymenina</taxon>
        <taxon>Tetrahymenidae</taxon>
        <taxon>Tetrahymena</taxon>
    </lineage>
</organism>
<keyword evidence="4 5" id="KW-0472">Membrane</keyword>
<evidence type="ECO:0000256" key="2">
    <source>
        <dbReference type="ARBA" id="ARBA00022692"/>
    </source>
</evidence>
<dbReference type="PANTHER" id="PTHR23112">
    <property type="entry name" value="G PROTEIN-COUPLED RECEPTOR 157-RELATED"/>
    <property type="match status" value="1"/>
</dbReference>
<dbReference type="HOGENOM" id="CLU_2563511_0_0_1"/>
<dbReference type="GO" id="GO:0005886">
    <property type="term" value="C:plasma membrane"/>
    <property type="evidence" value="ECO:0007669"/>
    <property type="project" value="TreeGrafter"/>
</dbReference>
<dbReference type="GeneID" id="7843369"/>
<dbReference type="InParanoid" id="Q22E13"/>
<dbReference type="GO" id="GO:0007189">
    <property type="term" value="P:adenylate cyclase-activating G protein-coupled receptor signaling pathway"/>
    <property type="evidence" value="ECO:0007669"/>
    <property type="project" value="TreeGrafter"/>
</dbReference>
<gene>
    <name evidence="6" type="ORF">TTHERM_00925450</name>
</gene>
<keyword evidence="3 5" id="KW-1133">Transmembrane helix</keyword>
<evidence type="ECO:0000256" key="5">
    <source>
        <dbReference type="SAM" id="Phobius"/>
    </source>
</evidence>
<keyword evidence="2 5" id="KW-0812">Transmembrane</keyword>
<dbReference type="AlphaFoldDB" id="Q22E13"/>
<dbReference type="InterPro" id="IPR022343">
    <property type="entry name" value="GCR1-cAMP_receptor"/>
</dbReference>
<evidence type="ECO:0000313" key="7">
    <source>
        <dbReference type="Proteomes" id="UP000009168"/>
    </source>
</evidence>
<dbReference type="EMBL" id="GG662513">
    <property type="protein sequence ID" value="EAR83499.2"/>
    <property type="molecule type" value="Genomic_DNA"/>
</dbReference>
<feature type="transmembrane region" description="Helical" evidence="5">
    <location>
        <begin position="45"/>
        <end position="68"/>
    </location>
</feature>
<accession>Q22E13</accession>
<comment type="subcellular location">
    <subcellularLocation>
        <location evidence="1">Membrane</location>
        <topology evidence="1">Multi-pass membrane protein</topology>
    </subcellularLocation>
</comment>
<protein>
    <submittedName>
        <fullName evidence="6">Transmembrane protein, putative</fullName>
    </submittedName>
</protein>
<keyword evidence="7" id="KW-1185">Reference proteome</keyword>
<dbReference type="Gene3D" id="1.20.1070.10">
    <property type="entry name" value="Rhodopsin 7-helix transmembrane proteins"/>
    <property type="match status" value="1"/>
</dbReference>
<proteinExistence type="predicted"/>
<feature type="transmembrane region" description="Helical" evidence="5">
    <location>
        <begin position="129"/>
        <end position="148"/>
    </location>
</feature>
<dbReference type="GO" id="GO:0004930">
    <property type="term" value="F:G protein-coupled receptor activity"/>
    <property type="evidence" value="ECO:0007669"/>
    <property type="project" value="TreeGrafter"/>
</dbReference>